<dbReference type="PANTHER" id="PTHR36456:SF1">
    <property type="entry name" value="UPF0232 PROTEIN SCO3875"/>
    <property type="match status" value="1"/>
</dbReference>
<protein>
    <submittedName>
        <fullName evidence="1">DUF721 domain-containing protein</fullName>
    </submittedName>
</protein>
<dbReference type="RefSeq" id="WP_204468391.1">
    <property type="nucleotide sequence ID" value="NZ_JACLYU010000005.1"/>
</dbReference>
<reference evidence="1" key="2">
    <citation type="journal article" date="2021" name="Sci. Rep.">
        <title>The distribution of antibiotic resistance genes in chicken gut microbiota commensals.</title>
        <authorList>
            <person name="Juricova H."/>
            <person name="Matiasovicova J."/>
            <person name="Kubasova T."/>
            <person name="Cejkova D."/>
            <person name="Rychlik I."/>
        </authorList>
    </citation>
    <scope>NUCLEOTIDE SEQUENCE</scope>
    <source>
        <strain evidence="1">An836</strain>
    </source>
</reference>
<reference evidence="1" key="1">
    <citation type="submission" date="2020-08" db="EMBL/GenBank/DDBJ databases">
        <authorList>
            <person name="Cejkova D."/>
            <person name="Kubasova T."/>
            <person name="Jahodarova E."/>
            <person name="Rychlik I."/>
        </authorList>
    </citation>
    <scope>NUCLEOTIDE SEQUENCE</scope>
    <source>
        <strain evidence="1">An836</strain>
    </source>
</reference>
<dbReference type="AlphaFoldDB" id="A0A938WYD5"/>
<comment type="caution">
    <text evidence="1">The sequence shown here is derived from an EMBL/GenBank/DDBJ whole genome shotgun (WGS) entry which is preliminary data.</text>
</comment>
<dbReference type="InterPro" id="IPR007922">
    <property type="entry name" value="DciA-like"/>
</dbReference>
<organism evidence="1 2">
    <name type="scientific">Bifidobacterium pullorum subsp. saeculare</name>
    <dbReference type="NCBI Taxonomy" id="78257"/>
    <lineage>
        <taxon>Bacteria</taxon>
        <taxon>Bacillati</taxon>
        <taxon>Actinomycetota</taxon>
        <taxon>Actinomycetes</taxon>
        <taxon>Bifidobacteriales</taxon>
        <taxon>Bifidobacteriaceae</taxon>
        <taxon>Bifidobacterium</taxon>
    </lineage>
</organism>
<dbReference type="PANTHER" id="PTHR36456">
    <property type="entry name" value="UPF0232 PROTEIN SCO3875"/>
    <property type="match status" value="1"/>
</dbReference>
<proteinExistence type="predicted"/>
<dbReference type="EMBL" id="JACLYU010000005">
    <property type="protein sequence ID" value="MBM6699554.1"/>
    <property type="molecule type" value="Genomic_DNA"/>
</dbReference>
<dbReference type="Proteomes" id="UP000718821">
    <property type="component" value="Unassembled WGS sequence"/>
</dbReference>
<accession>A0A938WYD5</accession>
<name>A0A938WYD5_9BIFI</name>
<evidence type="ECO:0000313" key="2">
    <source>
        <dbReference type="Proteomes" id="UP000718821"/>
    </source>
</evidence>
<gene>
    <name evidence="1" type="ORF">H7U32_04325</name>
</gene>
<sequence length="161" mass="17715">MPEPPIGAKLGLDPRKLPAQVFERLDARAGVIRDRRRRADLAIESFGKPGRDPAAFAAVAGAIALNADWIPHLRIAQLNDHWDQVVGPAIARHTVVDSYDEAEGVLTIRAQSQAWATQLAYLVPQLKATIAARLEGLVVERIRVTGPQTGWTRRKRAYSRG</sequence>
<keyword evidence="2" id="KW-1185">Reference proteome</keyword>
<dbReference type="Pfam" id="PF05258">
    <property type="entry name" value="DciA"/>
    <property type="match status" value="1"/>
</dbReference>
<evidence type="ECO:0000313" key="1">
    <source>
        <dbReference type="EMBL" id="MBM6699554.1"/>
    </source>
</evidence>